<evidence type="ECO:0000256" key="3">
    <source>
        <dbReference type="ARBA" id="ARBA00012513"/>
    </source>
</evidence>
<evidence type="ECO:0000259" key="17">
    <source>
        <dbReference type="PROSITE" id="PS50011"/>
    </source>
</evidence>
<evidence type="ECO:0000256" key="13">
    <source>
        <dbReference type="ARBA" id="ARBA00023136"/>
    </source>
</evidence>
<dbReference type="AlphaFoldDB" id="A0AAF0WQN3"/>
<dbReference type="SUPFAM" id="SSF56112">
    <property type="entry name" value="Protein kinase-like (PK-like)"/>
    <property type="match status" value="2"/>
</dbReference>
<keyword evidence="5" id="KW-0723">Serine/threonine-protein kinase</keyword>
<dbReference type="Gene3D" id="1.10.510.10">
    <property type="entry name" value="Transferase(Phosphotransferase) domain 1"/>
    <property type="match status" value="2"/>
</dbReference>
<dbReference type="Proteomes" id="UP000077755">
    <property type="component" value="Chromosome 3"/>
</dbReference>
<accession>A0AAF0WQN3</accession>
<protein>
    <recommendedName>
        <fullName evidence="3">non-specific serine/threonine protein kinase</fullName>
        <ecNumber evidence="3">2.7.11.1</ecNumber>
    </recommendedName>
</protein>
<evidence type="ECO:0000256" key="1">
    <source>
        <dbReference type="ARBA" id="ARBA00004236"/>
    </source>
</evidence>
<dbReference type="PROSITE" id="PS50011">
    <property type="entry name" value="PROTEIN_KINASE_DOM"/>
    <property type="match status" value="2"/>
</dbReference>
<keyword evidence="13" id="KW-0472">Membrane</keyword>
<dbReference type="InterPro" id="IPR008271">
    <property type="entry name" value="Ser/Thr_kinase_AS"/>
</dbReference>
<feature type="domain" description="Protein kinase" evidence="17">
    <location>
        <begin position="57"/>
        <end position="341"/>
    </location>
</feature>
<keyword evidence="10" id="KW-0418">Kinase</keyword>
<gene>
    <name evidence="18" type="ORF">DCAR_0313284</name>
</gene>
<keyword evidence="11 15" id="KW-0067">ATP-binding</keyword>
<reference evidence="18" key="1">
    <citation type="journal article" date="2016" name="Nat. Genet.">
        <title>A high-quality carrot genome assembly provides new insights into carotenoid accumulation and asterid genome evolution.</title>
        <authorList>
            <person name="Iorizzo M."/>
            <person name="Ellison S."/>
            <person name="Senalik D."/>
            <person name="Zeng P."/>
            <person name="Satapoomin P."/>
            <person name="Huang J."/>
            <person name="Bowman M."/>
            <person name="Iovene M."/>
            <person name="Sanseverino W."/>
            <person name="Cavagnaro P."/>
            <person name="Yildiz M."/>
            <person name="Macko-Podgorni A."/>
            <person name="Moranska E."/>
            <person name="Grzebelus E."/>
            <person name="Grzebelus D."/>
            <person name="Ashrafi H."/>
            <person name="Zheng Z."/>
            <person name="Cheng S."/>
            <person name="Spooner D."/>
            <person name="Van Deynze A."/>
            <person name="Simon P."/>
        </authorList>
    </citation>
    <scope>NUCLEOTIDE SEQUENCE</scope>
    <source>
        <tissue evidence="18">Leaf</tissue>
    </source>
</reference>
<sequence>MTESSNGVVILITLLNILVYKLQKLKEAQRGNGLQLSARQSCRRFSLRDIQWATNNFHEELVIGKGGFGNVYKGIIDFGESQVAIKRLGTRSRQGIKEFHTEIEMLSKFRHGHLVSLIGYCDDCEEMILVYDYMPRGTLADHLHKRVKHGDLSLPCLSWVQRLKICIGAAHGLDYLHTGTSTESRVIHRDVKTTNILLDDNFAAKISDFGLSKTGPTNQTHTYVSTRVKGTFGYLDPFYVSTHRLTRKSDVYSFGVVLFEVLCGRPAVDKSLDEEQINLAGWAQHCFKERLLDQITDPKIRQDISSDSLNAYVDVAIRCLCNQPKLRPSMAEVVVGLETALTLQEKSDHYTLVEISPTDFSQQYEDGSTFKVKNTNHNRQYENTGDGSVKPINGWRGRNQLYARMNFTKRASGLLSITARAFSVNKDAKTSKYYNGAQEVTSNKSQAADPPNFLPLDPSVNPTPPSHEVLQPSSLKIFTFNDLSVATRKFHRDNILGEGGFGCVYKGWVDKNTFGAAEWGTGLAIAVKKLGRKAIQGHQEWSAEVKYLGRLSHPNLVKLIGYCSEEEHRLIVYEFMPHGSLDKHIYRGDPSCQPLSWNLRISAALDVAKALAYLHSPEANVIFRDPKTSNIVMDYNYKAKLTDFGSARDGPENESTHVSTRVMGTYGYAAPEYMATGLLTKKSDVYTFGVVLLEILTGRRAHDTTLPTKEQNLVHWASPYLTSKHKILRVMDADMKGQCTTGAALKLSSLALKCLSQDPKLRPDTNEVVIALEKLQ</sequence>
<evidence type="ECO:0000313" key="18">
    <source>
        <dbReference type="EMBL" id="WOG93994.1"/>
    </source>
</evidence>
<comment type="subcellular location">
    <subcellularLocation>
        <location evidence="1">Cell membrane</location>
    </subcellularLocation>
    <subcellularLocation>
        <location evidence="2">Membrane</location>
        <topology evidence="2">Single-pass type I membrane protein</topology>
    </subcellularLocation>
</comment>
<dbReference type="GO" id="GO:0005524">
    <property type="term" value="F:ATP binding"/>
    <property type="evidence" value="ECO:0007669"/>
    <property type="project" value="UniProtKB-UniRule"/>
</dbReference>
<dbReference type="PANTHER" id="PTHR45621">
    <property type="entry name" value="OS01G0588500 PROTEIN-RELATED"/>
    <property type="match status" value="1"/>
</dbReference>
<evidence type="ECO:0000256" key="15">
    <source>
        <dbReference type="PROSITE-ProRule" id="PRU10141"/>
    </source>
</evidence>
<evidence type="ECO:0000256" key="11">
    <source>
        <dbReference type="ARBA" id="ARBA00022840"/>
    </source>
</evidence>
<dbReference type="GO" id="GO:0005886">
    <property type="term" value="C:plasma membrane"/>
    <property type="evidence" value="ECO:0007669"/>
    <property type="project" value="UniProtKB-SubCell"/>
</dbReference>
<keyword evidence="12" id="KW-1133">Transmembrane helix</keyword>
<evidence type="ECO:0000256" key="2">
    <source>
        <dbReference type="ARBA" id="ARBA00004479"/>
    </source>
</evidence>
<evidence type="ECO:0000256" key="6">
    <source>
        <dbReference type="ARBA" id="ARBA00022679"/>
    </source>
</evidence>
<feature type="chain" id="PRO_5042019928" description="non-specific serine/threonine protein kinase" evidence="16">
    <location>
        <begin position="25"/>
        <end position="776"/>
    </location>
</feature>
<dbReference type="FunFam" id="1.10.510.10:FF:000051">
    <property type="entry name" value="Receptor-like serine/threonine-protein kinase ALE2"/>
    <property type="match status" value="1"/>
</dbReference>
<keyword evidence="6" id="KW-0808">Transferase</keyword>
<keyword evidence="9 15" id="KW-0547">Nucleotide-binding</keyword>
<dbReference type="EC" id="2.7.11.1" evidence="3"/>
<evidence type="ECO:0000313" key="19">
    <source>
        <dbReference type="Proteomes" id="UP000077755"/>
    </source>
</evidence>
<reference evidence="18" key="2">
    <citation type="submission" date="2022-03" db="EMBL/GenBank/DDBJ databases">
        <title>Draft title - Genomic analysis of global carrot germplasm unveils the trajectory of domestication and the origin of high carotenoid orange carrot.</title>
        <authorList>
            <person name="Iorizzo M."/>
            <person name="Ellison S."/>
            <person name="Senalik D."/>
            <person name="Macko-Podgorni A."/>
            <person name="Grzebelus D."/>
            <person name="Bostan H."/>
            <person name="Rolling W."/>
            <person name="Curaba J."/>
            <person name="Simon P."/>
        </authorList>
    </citation>
    <scope>NUCLEOTIDE SEQUENCE</scope>
    <source>
        <tissue evidence="18">Leaf</tissue>
    </source>
</reference>
<dbReference type="PROSITE" id="PS00108">
    <property type="entry name" value="PROTEIN_KINASE_ST"/>
    <property type="match status" value="1"/>
</dbReference>
<organism evidence="18 19">
    <name type="scientific">Daucus carota subsp. sativus</name>
    <name type="common">Carrot</name>
    <dbReference type="NCBI Taxonomy" id="79200"/>
    <lineage>
        <taxon>Eukaryota</taxon>
        <taxon>Viridiplantae</taxon>
        <taxon>Streptophyta</taxon>
        <taxon>Embryophyta</taxon>
        <taxon>Tracheophyta</taxon>
        <taxon>Spermatophyta</taxon>
        <taxon>Magnoliopsida</taxon>
        <taxon>eudicotyledons</taxon>
        <taxon>Gunneridae</taxon>
        <taxon>Pentapetalae</taxon>
        <taxon>asterids</taxon>
        <taxon>campanulids</taxon>
        <taxon>Apiales</taxon>
        <taxon>Apiaceae</taxon>
        <taxon>Apioideae</taxon>
        <taxon>Scandiceae</taxon>
        <taxon>Daucinae</taxon>
        <taxon>Daucus</taxon>
        <taxon>Daucus sect. Daucus</taxon>
    </lineage>
</organism>
<dbReference type="CDD" id="cd14066">
    <property type="entry name" value="STKc_IRAK"/>
    <property type="match status" value="1"/>
</dbReference>
<evidence type="ECO:0000256" key="8">
    <source>
        <dbReference type="ARBA" id="ARBA00022729"/>
    </source>
</evidence>
<evidence type="ECO:0000256" key="5">
    <source>
        <dbReference type="ARBA" id="ARBA00022527"/>
    </source>
</evidence>
<dbReference type="InterPro" id="IPR050823">
    <property type="entry name" value="Plant_Ser_Thr_Prot_Kinase"/>
</dbReference>
<keyword evidence="8 16" id="KW-0732">Signal</keyword>
<dbReference type="Pfam" id="PF07714">
    <property type="entry name" value="PK_Tyr_Ser-Thr"/>
    <property type="match status" value="2"/>
</dbReference>
<keyword evidence="7" id="KW-0812">Transmembrane</keyword>
<dbReference type="FunFam" id="1.10.510.10:FF:000252">
    <property type="entry name" value="Receptor-like protein kinase FERONIA"/>
    <property type="match status" value="1"/>
</dbReference>
<feature type="binding site" evidence="15">
    <location>
        <position position="86"/>
    </location>
    <ligand>
        <name>ATP</name>
        <dbReference type="ChEBI" id="CHEBI:30616"/>
    </ligand>
</feature>
<dbReference type="SMART" id="SM00220">
    <property type="entry name" value="S_TKc"/>
    <property type="match status" value="2"/>
</dbReference>
<evidence type="ECO:0000256" key="14">
    <source>
        <dbReference type="ARBA" id="ARBA00023180"/>
    </source>
</evidence>
<feature type="domain" description="Protein kinase" evidence="17">
    <location>
        <begin position="490"/>
        <end position="776"/>
    </location>
</feature>
<feature type="binding site" evidence="15">
    <location>
        <position position="529"/>
    </location>
    <ligand>
        <name>ATP</name>
        <dbReference type="ChEBI" id="CHEBI:30616"/>
    </ligand>
</feature>
<evidence type="ECO:0000256" key="12">
    <source>
        <dbReference type="ARBA" id="ARBA00022989"/>
    </source>
</evidence>
<dbReference type="PROSITE" id="PS00107">
    <property type="entry name" value="PROTEIN_KINASE_ATP"/>
    <property type="match status" value="2"/>
</dbReference>
<dbReference type="Gene3D" id="3.30.200.20">
    <property type="entry name" value="Phosphorylase Kinase, domain 1"/>
    <property type="match status" value="2"/>
</dbReference>
<dbReference type="InterPro" id="IPR000719">
    <property type="entry name" value="Prot_kinase_dom"/>
</dbReference>
<dbReference type="InterPro" id="IPR017441">
    <property type="entry name" value="Protein_kinase_ATP_BS"/>
</dbReference>
<keyword evidence="4" id="KW-1003">Cell membrane</keyword>
<dbReference type="FunFam" id="3.30.200.20:FF:000228">
    <property type="entry name" value="Serine/threonine-protein kinase BIK1"/>
    <property type="match status" value="1"/>
</dbReference>
<dbReference type="InterPro" id="IPR001245">
    <property type="entry name" value="Ser-Thr/Tyr_kinase_cat_dom"/>
</dbReference>
<evidence type="ECO:0000256" key="10">
    <source>
        <dbReference type="ARBA" id="ARBA00022777"/>
    </source>
</evidence>
<evidence type="ECO:0000256" key="7">
    <source>
        <dbReference type="ARBA" id="ARBA00022692"/>
    </source>
</evidence>
<evidence type="ECO:0000256" key="9">
    <source>
        <dbReference type="ARBA" id="ARBA00022741"/>
    </source>
</evidence>
<name>A0AAF0WQN3_DAUCS</name>
<feature type="signal peptide" evidence="16">
    <location>
        <begin position="1"/>
        <end position="24"/>
    </location>
</feature>
<evidence type="ECO:0000256" key="16">
    <source>
        <dbReference type="SAM" id="SignalP"/>
    </source>
</evidence>
<dbReference type="KEGG" id="dcr:108215459"/>
<keyword evidence="14" id="KW-0325">Glycoprotein</keyword>
<evidence type="ECO:0000256" key="4">
    <source>
        <dbReference type="ARBA" id="ARBA00022475"/>
    </source>
</evidence>
<dbReference type="FunFam" id="3.30.200.20:FF:000645">
    <property type="entry name" value="Receptor-like protein kinase FERONIA"/>
    <property type="match status" value="1"/>
</dbReference>
<dbReference type="GO" id="GO:0004674">
    <property type="term" value="F:protein serine/threonine kinase activity"/>
    <property type="evidence" value="ECO:0007669"/>
    <property type="project" value="UniProtKB-KW"/>
</dbReference>
<dbReference type="InterPro" id="IPR011009">
    <property type="entry name" value="Kinase-like_dom_sf"/>
</dbReference>
<keyword evidence="19" id="KW-1185">Reference proteome</keyword>
<dbReference type="EMBL" id="CP093345">
    <property type="protein sequence ID" value="WOG93994.1"/>
    <property type="molecule type" value="Genomic_DNA"/>
</dbReference>
<proteinExistence type="predicted"/>